<comment type="cofactor">
    <cofactor evidence="1">
        <name>Mg(2+)</name>
        <dbReference type="ChEBI" id="CHEBI:18420"/>
    </cofactor>
</comment>
<evidence type="ECO:0000256" key="19">
    <source>
        <dbReference type="ARBA" id="ARBA00023200"/>
    </source>
</evidence>
<dbReference type="PANTHER" id="PTHR12277:SF81">
    <property type="entry name" value="PROTEIN ABHD13"/>
    <property type="match status" value="1"/>
</dbReference>
<dbReference type="CDD" id="cd20501">
    <property type="entry name" value="C80_RtxA-like"/>
    <property type="match status" value="1"/>
</dbReference>
<evidence type="ECO:0000256" key="16">
    <source>
        <dbReference type="ARBA" id="ARBA00023026"/>
    </source>
</evidence>
<evidence type="ECO:0000256" key="18">
    <source>
        <dbReference type="ARBA" id="ARBA00023136"/>
    </source>
</evidence>
<dbReference type="Pfam" id="PF11713">
    <property type="entry name" value="Peptidase_C80"/>
    <property type="match status" value="1"/>
</dbReference>
<keyword evidence="17" id="KW-0446">Lipid-binding</keyword>
<feature type="compositionally biased region" description="Polar residues" evidence="21">
    <location>
        <begin position="1812"/>
        <end position="1831"/>
    </location>
</feature>
<dbReference type="PROSITE" id="PS51771">
    <property type="entry name" value="CGT_MARTX_CPD"/>
    <property type="match status" value="1"/>
</dbReference>
<evidence type="ECO:0000256" key="6">
    <source>
        <dbReference type="ARBA" id="ARBA00022656"/>
    </source>
</evidence>
<evidence type="ECO:0000313" key="24">
    <source>
        <dbReference type="Proteomes" id="UP001405405"/>
    </source>
</evidence>
<dbReference type="Pfam" id="PF12146">
    <property type="entry name" value="Hydrolase_4"/>
    <property type="match status" value="1"/>
</dbReference>
<keyword evidence="4" id="KW-1032">Host cell membrane</keyword>
<evidence type="ECO:0000259" key="22">
    <source>
        <dbReference type="PROSITE" id="PS51771"/>
    </source>
</evidence>
<evidence type="ECO:0000256" key="8">
    <source>
        <dbReference type="ARBA" id="ARBA00022679"/>
    </source>
</evidence>
<dbReference type="SUPFAM" id="SSF53474">
    <property type="entry name" value="alpha/beta-Hydrolases"/>
    <property type="match status" value="1"/>
</dbReference>
<name>A0ABV0CJH0_9NEIS</name>
<accession>A0ABV0CJH0</accession>
<feature type="region of interest" description="Disordered" evidence="21">
    <location>
        <begin position="3490"/>
        <end position="3515"/>
    </location>
</feature>
<evidence type="ECO:0000256" key="11">
    <source>
        <dbReference type="ARBA" id="ARBA00022801"/>
    </source>
</evidence>
<feature type="region of interest" description="Disordered" evidence="21">
    <location>
        <begin position="3290"/>
        <end position="3349"/>
    </location>
</feature>
<dbReference type="InterPro" id="IPR038383">
    <property type="entry name" value="CPD_dom_sf"/>
</dbReference>
<keyword evidence="13" id="KW-0068">Autocatalytic cleavage</keyword>
<organism evidence="23 24">
    <name type="scientific">Chromobacterium indicum</name>
    <dbReference type="NCBI Taxonomy" id="3110228"/>
    <lineage>
        <taxon>Bacteria</taxon>
        <taxon>Pseudomonadati</taxon>
        <taxon>Pseudomonadota</taxon>
        <taxon>Betaproteobacteria</taxon>
        <taxon>Neisseriales</taxon>
        <taxon>Chromobacteriaceae</taxon>
        <taxon>Chromobacterium</taxon>
    </lineage>
</organism>
<dbReference type="Gene3D" id="3.40.50.11050">
    <property type="match status" value="1"/>
</dbReference>
<dbReference type="InterPro" id="IPR011049">
    <property type="entry name" value="Serralysin-like_metalloprot_C"/>
</dbReference>
<feature type="region of interest" description="Disordered" evidence="21">
    <location>
        <begin position="1908"/>
        <end position="1953"/>
    </location>
</feature>
<dbReference type="InterPro" id="IPR048568">
    <property type="entry name" value="RtxA_C"/>
</dbReference>
<dbReference type="Proteomes" id="UP001405405">
    <property type="component" value="Unassembled WGS sequence"/>
</dbReference>
<evidence type="ECO:0000256" key="1">
    <source>
        <dbReference type="ARBA" id="ARBA00001946"/>
    </source>
</evidence>
<sequence length="4425" mass="471879">MGMSVWRSVQYFFTGSYVADDGDNTITAIGFGGVIHAYGGDDYITVGSIGATVYTGTGDDTVNGGAAYLKIVDESGWLKVRGAAGYAAIEKTQSGNIEFRGLSGATSIEHDGQYGDVDYQGAALANFLKRRGVSGNIFFSGAGGYNQIDHQTQVGNLHFSGAGAGNKLERGGFQGYQGSRGNVVFSGAGLANIISSRVESGDVKLHGAGAYNKVLRQGRDGDVEFKGVGGWNELSRLRHEEDDFTSTHGDISFAGAGGYNRLISDVARGDIHFQGAGGFNRISRQGSAAADPFAYAEAASVRLISASLGGEWITQARPVTAVKSTVQSNTYLFAFFDGTYTKVNQVELFNDPSSGALRYLSTSWYQAGNHLDQLASTRIGEQTGFTSTQSNGAYRLTNLVYECQKTVQVQVVENEVQAGRWVSYGGGVKQAVQNMAITSAKLGGRGIDPVGDKLDVAAIKSLTQPNRYIFAKYLDGYTKLVVLDLVNDAETGETKYRTSAWRKCGNHVAAIAEETIAESSGYSVVSNDDFVITEIQYQLSSAHTETGRLPATQEFSAQDLVANRRQTGDSEGDIVFEGAGGGNLIESDVTQGDIRFNGAGAANIIIKKGRRGDLVFRGAGLANVLLHLGAEGRMDVYAAGVANVLIRYGDGDYLARLLAYGNISIQQGNGESQVLMLGGFNSHTHIGRGRARWLAAGGFNILTKVGAGPVDAVLAGGGNVLSVLGGGDLTAGLLGGANVITHIHDGTGAANTRVIALGGANVLTKHGDGKLQALLGGQVNVLTHIGRGDTQAIMLGAANVLTKVGNGDLSAVMLGWGNVLTHVGHGQTVGIMAAAGNIFTKVGDGTSIAAMVGAGNVFTHIGQGDAWALMGGMVNVFTKVGDGKALALMVAKGNIFTHIGNGLTVALMLAKGNVATKVGNGMTLSAMIGGANVFSQIGNGETFAVMLGKANVLTKVGDGLSAALMVGKANIYTQVGNGVSLGLFAGNLNLMTKVGGGTTLAAMFGKANVMTHVGNGMTGVLALGKANIITKVGDGFLGVLAKAKANVVTHVGNGVTAALLLGKGNVLTKVGDGATVGLLVSDVGNVLTQVGDGLQIGFAKGKANFVTKVGTGSQIAAAWGELNVLTHIGNGVGMRAAKGRANVLTKVGDGDQISVVKGDANLVTHVGDGDDYVGAWGRANLVTKVGAGRQVVLAKGDANIITQVGDGDSYQALLGRANFVTKVGNGIHVTAAKGDANLVTMVGDGLSVTATYGKFNCNLKVGSGTTVNVAWGNYNLNTQWGDGLNVAVMKGKGNANIQVGDGMMITAAYARNNVVVKVGNGDFYSLAVASSNTTSNKLAELFGNIKQTLLGLGASQAINYLVQGDEGATSGVSRQGRGGFNLPASSRKGSVNQQGEAGGEEEGTGVALDEVQQLQGFGLDEISQTDSTLASDLSGQISQPDTVDDEEQQASRLTIDEQGGEKTNLIVNGDFEQHGHGWQSTHGVEAWSASGYGLAAEEKYGQFSSELSTDRNTTIYQDLEGLRAGQVVTLDFDFARRLQAGLDHGIEVRWNGVLVFSNEGGAAEWQHKQLQFTAAAGSNRLSFSGTGPEDTLGYVIDNVSAYAEQMPDVEVPQAGTQVSQDQAAAERDRQRLEQEKSRQLEGIEASRQQLEASDEQQLSRNGDWLRGALNKEAEDATSRLHQMRQGLDAAGAKDYQGGSGQTWRDRFASNLPAEAQEQLEKSQTAASGALQQLDDQHQRQQAKHQDAVQKSEQGRQRSEEARQQGRDHVQEAVANGDTQGRQAQTQQQGATARQDQARQDVAQARQEGEQAESGSRQKVGQAQSDAKSLKQQGDGKPERDVRRATGEASPPPRDIADEPDEAVEHDGGDELDNDVDLEASTGLTESELAGLSGAKAAVNRLQINAGVRGRLPSVSGPDQTRHQVPVSRSKGMAEGHLKGLGNDGEAGEAQAGQELPPSSLLKQVSSLQNQMASESQSMPKELRIGVSFRTDGNGKAHLEHDLKAIEALNQLKNKDGEPLFPFKIVPVTLPVGASGSATPDRKAAWSDLDGINLLYIPGAPTASDVQVGSSSPSSPSYTEELNFNRQMRPEPPSKPDEPEAPDASASKKRQNKYNAELAQYKKKLAQYEVQQGQFEKQLAKFERINGEHQSRSAYELRLLEIARARGIPVMAVCAGSWRLLEAYGGAVRTLRRTSSRDNHKASGQNPWQLEHQLRLMEGKIPSQVMGSQVDADSNVEGVNSTHWAVPVHEDTPDGPKLRDGAGTPSRWLSISAEDPDTKTVEAYESRHGAPVMGLQWHPEAYLPGMLGESSGSEDARELSRAIFEYMVWSAQTAQQRTELVAAIKRHMAQSGDEESPSRGRVTDDEDLEGLGEPRRSESGRHTPETESRIFDGLISREALQREASVFAKRMGPAYRAILDDLERLPAASGDTQLAAGLALHQRVSRYLAEHPTSGRNSALGRLRAQLEDKMFTGGMQALRADLLTVARDNPQLALRLYQLAREAARSGEAELGAEVLRWARSDPDAALASLNAMIDDESGRTWCASREELVRIGETTRRAMASASNDGSDHDATSLAGSASGVGDRSSPARASTGRLDFVEQVMKQPDADLERFLLRKNPALKPVLDYVFRDIDLPDGRFSRITANFISKEHLLAFSVASSLGNFAVSAREAGGLTLERLADGAAAKGHDILEKTVKASSLAGAYGEEEGARKLEVLQQLGLAGLVGHWDPETKALLGFYVTKDLYDQRDEADAAARALGERVQKVDADHYYLPVDVSDAESMRSSTETLRNSPQWQQKMYTGDYDLHDMLSFSGRAHSVPSSSRSERFIRDMLNAAVAAKDESRPLRRGSHHTVQHGPQVSYPAHMGAHEKGVPLVGAVANPSFPLALCDRGVWQPVIHDVAQLQTAYRKMGANLKVTWQPGEDHLRFVPDGDAGQVRMERRPSEESSGESDESRTPSGAEGEFNRSPAEEDSADKRQELEGLGGDGFKRGSELGRDHVLTMENDGSAPREGSSRNPIRNFLSRELFGSREARRTVGDLTQDQVRYGVDSGGSSEVTLRGEAGRLTGYYHHSEGDNPDKKVVLFLHGSGSTCEDQASDIADHYRQQGIDMLAVNLRGYGNSDGAPDEAGFYQDARKMYRYLVDERGVSPDKIIIHGYSMGAPIAADLTRYASKQGESVAGLLLDRPMPSLTKGMAAHDVAGPAGVFGAVAKRVNGQFSVEKNLEGMPKTVPIMLLTDSEGMGTEGEKLRQRLVTAGYQVSGESTVYTHANSADLMKDYAGEIVKNLFQAEASSQSGTDDSVDSRRLKGLGTESSTSGSDTPPRVPSVDRSTALDKWRTEPVSPRSHDTAESRFDGQLIFQMENDPVAARAAARLAGKHPGKSVVVQVGEDGQYRVVYGELSRLSGKLRWQVVGHGREAGADGYDRLSGYDAQALSTRLQQVSNDIARTHNVNQQPDHVSLVGCSLVSATSRDGFARSFFETMERTVPGVSVSARSSTVDVDSQGRKRTRNEQGEWLHKAAEHKVVYSRGDDQQLQMRREAIRSGVAEGDIDLAQVGRPRRPGAQGAIADNQEVFKAPKKRARPEQEQAGGADSKRLSYSGNIQLQLGDGEFTTVNWGTSNLGIKVGTGGMKSLVFGDNNVMVHIGDGDSRHSVDIAGYRALEGAQLFIGNRNVSFNLGRSNDLIVMADKSIPTPPLVNPFDGAARIAGVLQTIAGDRRQSKWLNAQWEQWTLAGAKKYLADMVGLDQASSVDYASLTALDSQHERSSRGLKSDIEAGLNKKFNQWQASKGQQEGGKLSRADKLRQLNEKLAFNFSVGGQGADIQITTANWNFVFGDNLQSILDTNLGSLFGLLTQQFTASGMAKTTLTFTPTDLPRQLRNRLLGRLAGVSGDTTLADIFGVDYTAQGGLVSRTGEAIDAPAMLREMLSVIAEFGGEQLAAFTDPSRWLDALQAGAALGKDALSSFAKTHGLQAAEPDEKDDEKPVSESAATETDRKAFGLNALQLPNLFATLFSQDKQAEMKQLLENLKQNLSADLLNMQEQTFDFLRHSGHLQGDGDLHVSLGNYNFNWGGDGKDLGAYLGENNNFWGGRGDDVFYATGTSNIFSGGEGHDTGVLMGRENMMFGGAGDDVAVLAGRVNHAYLGDGNDQAYVFGEGGMVEGGAGQDYLVTSGNYNRIDAGDGQDFVVTIGNHNQVSLGQGDDFAVIFGNHNNLQAEHGRNQIKLMGYHAVITGGDGRDHLIADSDSKFSELNAGAGDDLLVLGGYQNRFAGSAGSDSFVFSEAVIDCEVIDVDGDDYIVLDDIDQKDIWFKRNGDDLQLLLNRCDEAGEASDQARFEQTGVATFSGYFAEKRAQLVLELGEVQQNGLRSYTALSHQAVDALVQAMSGFTPEAGQAGFTSNMDRSANSAVQTAWGMTARGESKLIL</sequence>
<keyword evidence="8" id="KW-0808">Transferase</keyword>
<feature type="region of interest" description="Disordered" evidence="21">
    <location>
        <begin position="2560"/>
        <end position="2592"/>
    </location>
</feature>
<keyword evidence="9" id="KW-0479">Metal-binding</keyword>
<feature type="region of interest" description="Disordered" evidence="21">
    <location>
        <begin position="2345"/>
        <end position="2389"/>
    </location>
</feature>
<dbReference type="RefSeq" id="WP_346788505.1">
    <property type="nucleotide sequence ID" value="NZ_JAYFSJ010000006.1"/>
</dbReference>
<dbReference type="InterPro" id="IPR011697">
    <property type="entry name" value="Peptidase_C26"/>
</dbReference>
<feature type="compositionally biased region" description="Basic and acidic residues" evidence="21">
    <location>
        <begin position="1734"/>
        <end position="1770"/>
    </location>
</feature>
<dbReference type="SUPFAM" id="SSF158842">
    <property type="entry name" value="PMT central region-like"/>
    <property type="match status" value="1"/>
</dbReference>
<keyword evidence="24" id="KW-1185">Reference proteome</keyword>
<protein>
    <submittedName>
        <fullName evidence="23">MARTX multifunctional-autoprocessing repeats-in-toxin holotoxin RtxA</fullName>
    </submittedName>
</protein>
<dbReference type="Pfam" id="PF07722">
    <property type="entry name" value="Peptidase_C26"/>
    <property type="match status" value="1"/>
</dbReference>
<dbReference type="Gene3D" id="2.60.120.260">
    <property type="entry name" value="Galactose-binding domain-like"/>
    <property type="match status" value="1"/>
</dbReference>
<evidence type="ECO:0000256" key="21">
    <source>
        <dbReference type="SAM" id="MobiDB-lite"/>
    </source>
</evidence>
<feature type="region of interest" description="Disordered" evidence="21">
    <location>
        <begin position="3553"/>
        <end position="3594"/>
    </location>
</feature>
<feature type="compositionally biased region" description="Polar residues" evidence="21">
    <location>
        <begin position="1646"/>
        <end position="1660"/>
    </location>
</feature>
<evidence type="ECO:0000256" key="5">
    <source>
        <dbReference type="ARBA" id="ARBA00022525"/>
    </source>
</evidence>
<dbReference type="InterPro" id="IPR022742">
    <property type="entry name" value="Hydrolase_4"/>
</dbReference>
<dbReference type="Gene3D" id="3.40.50.880">
    <property type="match status" value="1"/>
</dbReference>
<evidence type="ECO:0000256" key="12">
    <source>
        <dbReference type="ARBA" id="ARBA00022807"/>
    </source>
</evidence>
<dbReference type="CDD" id="cd16840">
    <property type="entry name" value="toxin_MLD"/>
    <property type="match status" value="1"/>
</dbReference>
<feature type="domain" description="Peptidase C80" evidence="22">
    <location>
        <begin position="3344"/>
        <end position="3528"/>
    </location>
</feature>
<feature type="region of interest" description="Disordered" evidence="21">
    <location>
        <begin position="2924"/>
        <end position="2994"/>
    </location>
</feature>
<feature type="region of interest" description="Disordered" evidence="21">
    <location>
        <begin position="3969"/>
        <end position="3991"/>
    </location>
</feature>
<dbReference type="SUPFAM" id="SSF52317">
    <property type="entry name" value="Class I glutamine amidotransferase-like"/>
    <property type="match status" value="1"/>
</dbReference>
<feature type="region of interest" description="Disordered" evidence="21">
    <location>
        <begin position="1635"/>
        <end position="1663"/>
    </location>
</feature>
<evidence type="ECO:0000256" key="17">
    <source>
        <dbReference type="ARBA" id="ARBA00023121"/>
    </source>
</evidence>
<keyword evidence="12" id="KW-0788">Thiol protease</keyword>
<feature type="compositionally biased region" description="Basic and acidic residues" evidence="21">
    <location>
        <begin position="3331"/>
        <end position="3349"/>
    </location>
</feature>
<keyword evidence="18" id="KW-0472">Membrane</keyword>
<keyword evidence="14" id="KW-0460">Magnesium</keyword>
<comment type="subcellular location">
    <subcellularLocation>
        <location evidence="2">Host cell membrane</location>
    </subcellularLocation>
    <subcellularLocation>
        <location evidence="20">Host cytoplasm</location>
        <location evidence="20">Host cytosol</location>
    </subcellularLocation>
    <subcellularLocation>
        <location evidence="3">Secreted</location>
    </subcellularLocation>
</comment>
<keyword evidence="10" id="KW-0677">Repeat</keyword>
<dbReference type="Gene3D" id="2.160.20.160">
    <property type="match status" value="1"/>
</dbReference>
<keyword evidence="16" id="KW-0843">Virulence</keyword>
<evidence type="ECO:0000256" key="13">
    <source>
        <dbReference type="ARBA" id="ARBA00022813"/>
    </source>
</evidence>
<keyword evidence="11" id="KW-0378">Hydrolase</keyword>
<keyword evidence="6" id="KW-0800">Toxin</keyword>
<dbReference type="Pfam" id="PF07634">
    <property type="entry name" value="RtxA"/>
    <property type="match status" value="26"/>
</dbReference>
<evidence type="ECO:0000256" key="7">
    <source>
        <dbReference type="ARBA" id="ARBA00022670"/>
    </source>
</evidence>
<dbReference type="Pfam" id="PF11647">
    <property type="entry name" value="MLD"/>
    <property type="match status" value="1"/>
</dbReference>
<reference evidence="23 24" key="1">
    <citation type="submission" date="2023-12" db="EMBL/GenBank/DDBJ databases">
        <title>Chromobacterium sp. strain TRC.1.1.SA producing antimicrobial pigment.</title>
        <authorList>
            <person name="Verma N."/>
            <person name="Choksket S."/>
            <person name="Pinnaka A.K."/>
            <person name="Korpole S."/>
        </authorList>
    </citation>
    <scope>NUCLEOTIDE SEQUENCE [LARGE SCALE GENOMIC DNA]</scope>
    <source>
        <strain evidence="23 24">TRC1.1.SA</strain>
    </source>
</reference>
<evidence type="ECO:0000256" key="2">
    <source>
        <dbReference type="ARBA" id="ARBA00004165"/>
    </source>
</evidence>
<feature type="region of interest" description="Disordered" evidence="21">
    <location>
        <begin position="2063"/>
        <end position="2111"/>
    </location>
</feature>
<dbReference type="InterPro" id="IPR049824">
    <property type="entry name" value="RtxA-like_C80"/>
</dbReference>
<dbReference type="NCBIfam" id="NF012221">
    <property type="entry name" value="MARTX_Nterm"/>
    <property type="match status" value="1"/>
</dbReference>
<keyword evidence="15" id="KW-1043">Host membrane</keyword>
<dbReference type="SUPFAM" id="SSF51120">
    <property type="entry name" value="beta-Roll"/>
    <property type="match status" value="2"/>
</dbReference>
<dbReference type="InterPro" id="IPR029062">
    <property type="entry name" value="Class_I_gatase-like"/>
</dbReference>
<evidence type="ECO:0000256" key="20">
    <source>
        <dbReference type="ARBA" id="ARBA00023586"/>
    </source>
</evidence>
<feature type="compositionally biased region" description="Basic and acidic residues" evidence="21">
    <location>
        <begin position="1833"/>
        <end position="1845"/>
    </location>
</feature>
<dbReference type="InterPro" id="IPR011509">
    <property type="entry name" value="RtxA_toxin"/>
</dbReference>
<dbReference type="PANTHER" id="PTHR12277">
    <property type="entry name" value="ALPHA/BETA HYDROLASE DOMAIN-CONTAINING PROTEIN"/>
    <property type="match status" value="1"/>
</dbReference>
<feature type="compositionally biased region" description="Basic and acidic residues" evidence="21">
    <location>
        <begin position="2371"/>
        <end position="2389"/>
    </location>
</feature>
<keyword evidence="5" id="KW-0964">Secreted</keyword>
<dbReference type="InterPro" id="IPR029058">
    <property type="entry name" value="AB_hydrolase_fold"/>
</dbReference>
<evidence type="ECO:0000256" key="15">
    <source>
        <dbReference type="ARBA" id="ARBA00022870"/>
    </source>
</evidence>
<evidence type="ECO:0000256" key="10">
    <source>
        <dbReference type="ARBA" id="ARBA00022737"/>
    </source>
</evidence>
<comment type="caution">
    <text evidence="23">The sequence shown here is derived from an EMBL/GenBank/DDBJ whole genome shotgun (WGS) entry which is preliminary data.</text>
</comment>
<dbReference type="Pfam" id="PF21735">
    <property type="entry name" value="RtxA_C"/>
    <property type="match status" value="7"/>
</dbReference>
<keyword evidence="19" id="KW-1035">Host cytoplasm</keyword>
<evidence type="ECO:0000256" key="14">
    <source>
        <dbReference type="ARBA" id="ARBA00022842"/>
    </source>
</evidence>
<feature type="compositionally biased region" description="Basic and acidic residues" evidence="21">
    <location>
        <begin position="2087"/>
        <end position="2097"/>
    </location>
</feature>
<evidence type="ECO:0000256" key="9">
    <source>
        <dbReference type="ARBA" id="ARBA00022723"/>
    </source>
</evidence>
<feature type="region of interest" description="Disordered" evidence="21">
    <location>
        <begin position="1372"/>
        <end position="1404"/>
    </location>
</feature>
<dbReference type="InterPro" id="IPR020974">
    <property type="entry name" value="CPD_dom"/>
</dbReference>
<feature type="compositionally biased region" description="Polar residues" evidence="21">
    <location>
        <begin position="1383"/>
        <end position="1394"/>
    </location>
</feature>
<keyword evidence="7" id="KW-0645">Protease</keyword>
<dbReference type="EMBL" id="JAYFSJ010000006">
    <property type="protein sequence ID" value="MEN7431169.1"/>
    <property type="molecule type" value="Genomic_DNA"/>
</dbReference>
<proteinExistence type="predicted"/>
<dbReference type="Gene3D" id="3.40.50.1820">
    <property type="entry name" value="alpha/beta hydrolase"/>
    <property type="match status" value="1"/>
</dbReference>
<evidence type="ECO:0000256" key="3">
    <source>
        <dbReference type="ARBA" id="ARBA00004613"/>
    </source>
</evidence>
<feature type="region of interest" description="Disordered" evidence="21">
    <location>
        <begin position="1714"/>
        <end position="1882"/>
    </location>
</feature>
<evidence type="ECO:0000313" key="23">
    <source>
        <dbReference type="EMBL" id="MEN7431169.1"/>
    </source>
</evidence>
<gene>
    <name evidence="23" type="primary">rtxA</name>
    <name evidence="23" type="ORF">VA599_10435</name>
</gene>
<evidence type="ECO:0000256" key="4">
    <source>
        <dbReference type="ARBA" id="ARBA00022511"/>
    </source>
</evidence>
<feature type="compositionally biased region" description="Low complexity" evidence="21">
    <location>
        <begin position="1776"/>
        <end position="1805"/>
    </location>
</feature>
<dbReference type="InterPro" id="IPR020972">
    <property type="entry name" value="Dermonecrotic/RTX_toxin_MLD"/>
</dbReference>
<dbReference type="Gene3D" id="1.20.140.180">
    <property type="match status" value="1"/>
</dbReference>